<dbReference type="Proteomes" id="UP001141434">
    <property type="component" value="Unassembled WGS sequence"/>
</dbReference>
<sequence>MKFWNQWAKPQALIIGFQLGVDPSEIFSKSHGRRTIDTLAFNDKSKADWDYISSIEGSMTVKFGFDAAGLPGSRNLLTALNLHGAK</sequence>
<reference evidence="1" key="1">
    <citation type="submission" date="2022-11" db="EMBL/GenBank/DDBJ databases">
        <authorList>
            <person name="Petersen C."/>
        </authorList>
    </citation>
    <scope>NUCLEOTIDE SEQUENCE</scope>
    <source>
        <strain evidence="1">IBT 34128</strain>
    </source>
</reference>
<protein>
    <submittedName>
        <fullName evidence="1">Uncharacterized protein</fullName>
    </submittedName>
</protein>
<reference evidence="1" key="2">
    <citation type="journal article" date="2023" name="IMA Fungus">
        <title>Comparative genomic study of the Penicillium genus elucidates a diverse pangenome and 15 lateral gene transfer events.</title>
        <authorList>
            <person name="Petersen C."/>
            <person name="Sorensen T."/>
            <person name="Nielsen M.R."/>
            <person name="Sondergaard T.E."/>
            <person name="Sorensen J.L."/>
            <person name="Fitzpatrick D.A."/>
            <person name="Frisvad J.C."/>
            <person name="Nielsen K.L."/>
        </authorList>
    </citation>
    <scope>NUCLEOTIDE SEQUENCE</scope>
    <source>
        <strain evidence="1">IBT 34128</strain>
    </source>
</reference>
<dbReference type="Gene3D" id="1.10.150.240">
    <property type="entry name" value="Putative phosphatase, domain 2"/>
    <property type="match status" value="1"/>
</dbReference>
<comment type="caution">
    <text evidence="1">The sequence shown here is derived from an EMBL/GenBank/DDBJ whole genome shotgun (WGS) entry which is preliminary data.</text>
</comment>
<organism evidence="1 2">
    <name type="scientific">Penicillium alfredii</name>
    <dbReference type="NCBI Taxonomy" id="1506179"/>
    <lineage>
        <taxon>Eukaryota</taxon>
        <taxon>Fungi</taxon>
        <taxon>Dikarya</taxon>
        <taxon>Ascomycota</taxon>
        <taxon>Pezizomycotina</taxon>
        <taxon>Eurotiomycetes</taxon>
        <taxon>Eurotiomycetidae</taxon>
        <taxon>Eurotiales</taxon>
        <taxon>Aspergillaceae</taxon>
        <taxon>Penicillium</taxon>
    </lineage>
</organism>
<keyword evidence="2" id="KW-1185">Reference proteome</keyword>
<name>A0A9W9KGH8_9EURO</name>
<dbReference type="EMBL" id="JAPMSZ010000004">
    <property type="protein sequence ID" value="KAJ5105689.1"/>
    <property type="molecule type" value="Genomic_DNA"/>
</dbReference>
<evidence type="ECO:0000313" key="1">
    <source>
        <dbReference type="EMBL" id="KAJ5105689.1"/>
    </source>
</evidence>
<accession>A0A9W9KGH8</accession>
<dbReference type="GeneID" id="81392786"/>
<gene>
    <name evidence="1" type="ORF">NUU61_003036</name>
</gene>
<dbReference type="RefSeq" id="XP_056514685.1">
    <property type="nucleotide sequence ID" value="XM_056653618.1"/>
</dbReference>
<dbReference type="AlphaFoldDB" id="A0A9W9KGH8"/>
<proteinExistence type="predicted"/>
<evidence type="ECO:0000313" key="2">
    <source>
        <dbReference type="Proteomes" id="UP001141434"/>
    </source>
</evidence>
<dbReference type="InterPro" id="IPR023198">
    <property type="entry name" value="PGP-like_dom2"/>
</dbReference>